<name>A0A078A7T5_STYLE</name>
<dbReference type="EMBL" id="CCKQ01006972">
    <property type="protein sequence ID" value="CDW78309.1"/>
    <property type="molecule type" value="Genomic_DNA"/>
</dbReference>
<protein>
    <submittedName>
        <fullName evidence="2">Uncharacterized protein</fullName>
    </submittedName>
</protein>
<evidence type="ECO:0000313" key="2">
    <source>
        <dbReference type="EMBL" id="CDW78309.1"/>
    </source>
</evidence>
<accession>A0A078A7T5</accession>
<proteinExistence type="predicted"/>
<evidence type="ECO:0000313" key="3">
    <source>
        <dbReference type="Proteomes" id="UP000039865"/>
    </source>
</evidence>
<dbReference type="Proteomes" id="UP000039865">
    <property type="component" value="Unassembled WGS sequence"/>
</dbReference>
<keyword evidence="3" id="KW-1185">Reference proteome</keyword>
<dbReference type="AlphaFoldDB" id="A0A078A7T5"/>
<dbReference type="InParanoid" id="A0A078A7T5"/>
<evidence type="ECO:0000256" key="1">
    <source>
        <dbReference type="SAM" id="MobiDB-lite"/>
    </source>
</evidence>
<feature type="compositionally biased region" description="Polar residues" evidence="1">
    <location>
        <begin position="50"/>
        <end position="84"/>
    </location>
</feature>
<gene>
    <name evidence="2" type="primary">Contig14677.g15634</name>
    <name evidence="2" type="ORF">STYLEM_7285</name>
</gene>
<sequence length="392" mass="45574">MGSKQSASSEYRQQRRLRKLSQDLSASNFFLQEVALNSELSKRQLKRTVSPKQNQLQTETSNCQREEMATNTQSYSNDDSHSQSKYSSLLDASSISNLSASPFTELKLIQENENLSENEQPIEDKYIKEEFTTFRYEYPATEVEIVFINNGEIQFKQKLSQVENIYGQIMFETHIDLLPGYYKYYYLADGVCKYSLEMNQQTLEDNLITTTEETTTRNQPMHRVRVVTKPSCLKQATAACCEAKLKPKPFKRVQFMDDDVARLGSDIIPSYDICSQVPHVRDSHFSSSRKKVLAINHPQSPMSSRIQRNLAKKLKNWLNKMKNGHYVSIFDLFRIDSQSFIRMNWILSNLARVNKIVKSPILIQLELRFLFSLRTQKQSFMSILSNITKHRF</sequence>
<organism evidence="2 3">
    <name type="scientific">Stylonychia lemnae</name>
    <name type="common">Ciliate</name>
    <dbReference type="NCBI Taxonomy" id="5949"/>
    <lineage>
        <taxon>Eukaryota</taxon>
        <taxon>Sar</taxon>
        <taxon>Alveolata</taxon>
        <taxon>Ciliophora</taxon>
        <taxon>Intramacronucleata</taxon>
        <taxon>Spirotrichea</taxon>
        <taxon>Stichotrichia</taxon>
        <taxon>Sporadotrichida</taxon>
        <taxon>Oxytrichidae</taxon>
        <taxon>Stylonychinae</taxon>
        <taxon>Stylonychia</taxon>
    </lineage>
</organism>
<reference evidence="2 3" key="1">
    <citation type="submission" date="2014-06" db="EMBL/GenBank/DDBJ databases">
        <authorList>
            <person name="Swart Estienne"/>
        </authorList>
    </citation>
    <scope>NUCLEOTIDE SEQUENCE [LARGE SCALE GENOMIC DNA]</scope>
    <source>
        <strain evidence="2 3">130c</strain>
    </source>
</reference>
<feature type="region of interest" description="Disordered" evidence="1">
    <location>
        <begin position="44"/>
        <end position="84"/>
    </location>
</feature>